<dbReference type="GO" id="GO:0005737">
    <property type="term" value="C:cytoplasm"/>
    <property type="evidence" value="ECO:0007669"/>
    <property type="project" value="UniProtKB-UniRule"/>
</dbReference>
<dbReference type="SUPFAM" id="SSF53383">
    <property type="entry name" value="PLP-dependent transferases"/>
    <property type="match status" value="1"/>
</dbReference>
<comment type="pathway">
    <text evidence="4 6">Amino-acid degradation; L-kynurenine degradation; L-alanine and anthranilate from L-kynurenine: step 1/1.</text>
</comment>
<dbReference type="PIRSF" id="PIRSF038800">
    <property type="entry name" value="KYNU"/>
    <property type="match status" value="1"/>
</dbReference>
<feature type="binding site" evidence="4">
    <location>
        <position position="214"/>
    </location>
    <ligand>
        <name>pyridoxal 5'-phosphate</name>
        <dbReference type="ChEBI" id="CHEBI:597326"/>
    </ligand>
</feature>
<feature type="binding site" evidence="4">
    <location>
        <position position="239"/>
    </location>
    <ligand>
        <name>pyridoxal 5'-phosphate</name>
        <dbReference type="ChEBI" id="CHEBI:597326"/>
    </ligand>
</feature>
<dbReference type="GO" id="GO:0030429">
    <property type="term" value="F:kynureninase activity"/>
    <property type="evidence" value="ECO:0007669"/>
    <property type="project" value="UniProtKB-UniRule"/>
</dbReference>
<feature type="binding site" evidence="4">
    <location>
        <position position="217"/>
    </location>
    <ligand>
        <name>pyridoxal 5'-phosphate</name>
        <dbReference type="ChEBI" id="CHEBI:597326"/>
    </ligand>
</feature>
<dbReference type="GO" id="GO:0019441">
    <property type="term" value="P:L-tryptophan catabolic process to kynurenine"/>
    <property type="evidence" value="ECO:0007669"/>
    <property type="project" value="TreeGrafter"/>
</dbReference>
<gene>
    <name evidence="4 7" type="primary">kynU</name>
    <name evidence="7" type="ORF">EPH95_09850</name>
</gene>
<keyword evidence="3 4" id="KW-0663">Pyridoxal phosphate</keyword>
<feature type="binding site" evidence="4">
    <location>
        <position position="105"/>
    </location>
    <ligand>
        <name>pyridoxal 5'-phosphate</name>
        <dbReference type="ChEBI" id="CHEBI:597326"/>
    </ligand>
</feature>
<feature type="binding site" evidence="4">
    <location>
        <begin position="133"/>
        <end position="136"/>
    </location>
    <ligand>
        <name>pyridoxal 5'-phosphate</name>
        <dbReference type="ChEBI" id="CHEBI:597326"/>
    </ligand>
</feature>
<comment type="cofactor">
    <cofactor evidence="4 6">
        <name>pyridoxal 5'-phosphate</name>
        <dbReference type="ChEBI" id="CHEBI:597326"/>
    </cofactor>
</comment>
<dbReference type="NCBIfam" id="TIGR01814">
    <property type="entry name" value="kynureninase"/>
    <property type="match status" value="1"/>
</dbReference>
<dbReference type="EMBL" id="CP035485">
    <property type="protein sequence ID" value="QDI91449.1"/>
    <property type="molecule type" value="Genomic_DNA"/>
</dbReference>
<feature type="binding site" evidence="4">
    <location>
        <position position="296"/>
    </location>
    <ligand>
        <name>pyridoxal 5'-phosphate</name>
        <dbReference type="ChEBI" id="CHEBI:597326"/>
    </ligand>
</feature>
<dbReference type="Proteomes" id="UP000319756">
    <property type="component" value="Chromosome"/>
</dbReference>
<dbReference type="GO" id="GO:0009435">
    <property type="term" value="P:NAD+ biosynthetic process"/>
    <property type="evidence" value="ECO:0007669"/>
    <property type="project" value="UniProtKB-UniRule"/>
</dbReference>
<keyword evidence="1 4" id="KW-0662">Pyridine nucleotide biosynthesis</keyword>
<dbReference type="Pfam" id="PF22580">
    <property type="entry name" value="KYNU_C"/>
    <property type="match status" value="1"/>
</dbReference>
<dbReference type="EC" id="3.7.1.3" evidence="4 5"/>
<dbReference type="PANTHER" id="PTHR14084">
    <property type="entry name" value="KYNURENINASE"/>
    <property type="match status" value="1"/>
</dbReference>
<comment type="subunit">
    <text evidence="4 6">Homodimer.</text>
</comment>
<evidence type="ECO:0000256" key="1">
    <source>
        <dbReference type="ARBA" id="ARBA00022642"/>
    </source>
</evidence>
<comment type="pathway">
    <text evidence="4 6">Cofactor biosynthesis; NAD(+) biosynthesis; quinolinate from L-kynurenine: step 2/3.</text>
</comment>
<evidence type="ECO:0000256" key="5">
    <source>
        <dbReference type="NCBIfam" id="TIGR01814"/>
    </source>
</evidence>
<dbReference type="GO" id="GO:0019805">
    <property type="term" value="P:quinolinate biosynthetic process"/>
    <property type="evidence" value="ECO:0007669"/>
    <property type="project" value="UniProtKB-UniRule"/>
</dbReference>
<evidence type="ECO:0000313" key="8">
    <source>
        <dbReference type="Proteomes" id="UP000319756"/>
    </source>
</evidence>
<organism evidence="7 8">
    <name type="scientific">Salicibibacter halophilus</name>
    <dbReference type="NCBI Taxonomy" id="2502791"/>
    <lineage>
        <taxon>Bacteria</taxon>
        <taxon>Bacillati</taxon>
        <taxon>Bacillota</taxon>
        <taxon>Bacilli</taxon>
        <taxon>Bacillales</taxon>
        <taxon>Bacillaceae</taxon>
        <taxon>Salicibibacter</taxon>
    </lineage>
</organism>
<feature type="binding site" evidence="4">
    <location>
        <position position="268"/>
    </location>
    <ligand>
        <name>pyridoxal 5'-phosphate</name>
        <dbReference type="ChEBI" id="CHEBI:597326"/>
    </ligand>
</feature>
<reference evidence="8" key="1">
    <citation type="submission" date="2019-01" db="EMBL/GenBank/DDBJ databases">
        <title>Genomic analysis of Salicibibacter sp. NKC3-5.</title>
        <authorList>
            <person name="Oh Y.J."/>
        </authorList>
    </citation>
    <scope>NUCLEOTIDE SEQUENCE [LARGE SCALE GENOMIC DNA]</scope>
    <source>
        <strain evidence="8">NKC3-5</strain>
    </source>
</reference>
<dbReference type="GO" id="GO:0030170">
    <property type="term" value="F:pyridoxal phosphate binding"/>
    <property type="evidence" value="ECO:0007669"/>
    <property type="project" value="UniProtKB-UniRule"/>
</dbReference>
<feature type="modified residue" description="N6-(pyridoxal phosphate)lysine" evidence="4">
    <location>
        <position position="240"/>
    </location>
</feature>
<dbReference type="OrthoDB" id="9812626at2"/>
<name>A0A514LHZ7_9BACI</name>
<comment type="catalytic activity">
    <reaction evidence="4 6">
        <text>L-kynurenine + H2O = anthranilate + L-alanine + H(+)</text>
        <dbReference type="Rhea" id="RHEA:16813"/>
        <dbReference type="ChEBI" id="CHEBI:15377"/>
        <dbReference type="ChEBI" id="CHEBI:15378"/>
        <dbReference type="ChEBI" id="CHEBI:16567"/>
        <dbReference type="ChEBI" id="CHEBI:57959"/>
        <dbReference type="ChEBI" id="CHEBI:57972"/>
        <dbReference type="EC" id="3.7.1.3"/>
    </reaction>
</comment>
<dbReference type="InterPro" id="IPR015421">
    <property type="entry name" value="PyrdxlP-dep_Trfase_major"/>
</dbReference>
<sequence length="429" mass="48508">MREDTMADTSYKKAREHDQDDALIEFREEFYVNDEKIYFDGNSLGILSKRAEKTTLDALESWKQYGIDGWTEGANPWFYFSENLGVKTAPLIGALPNEVIVTGSTTVNLHQLVSTFYQPKGSKTKILADALAFPTDIYVLQSQLKLKGYDPEEHLVFVKSRDGKTFHEDDIIEKMTDNIALIVLPSVLYRSGQILPMKRLTEAAHERNIAIGFDLCHSIGVFPHHLHDWGVDFAVWCNYKYLNAGPGAVGGLYVHENQFEREPGLSGWFGSRKDKQFDMEHAMTPADDAGAYQLGTPHILSSAPLTGALELFEEAGLERLRNKSLALTGYMMELVESKLKGMGFSIANPREDDRRGGHVYLEHREAARICKALKAEGVIPDFRAPKGIRLAPVPLYNTFTEVWHVIDRLQKIMEKETYKKYENKRGVVA</sequence>
<evidence type="ECO:0000256" key="3">
    <source>
        <dbReference type="ARBA" id="ARBA00022898"/>
    </source>
</evidence>
<comment type="function">
    <text evidence="4 6">Catalyzes the cleavage of L-kynurenine (L-Kyn) and L-3-hydroxykynurenine (L-3OHKyn) into anthranilic acid (AA) and 3-hydroxyanthranilic acid (3-OHAA), respectively.</text>
</comment>
<proteinExistence type="inferred from homology"/>
<keyword evidence="8" id="KW-1185">Reference proteome</keyword>
<dbReference type="InterPro" id="IPR015424">
    <property type="entry name" value="PyrdxlP-dep_Trfase"/>
</dbReference>
<comment type="catalytic activity">
    <reaction evidence="6">
        <text>3-hydroxy-L-kynurenine + H2O = 3-hydroxyanthranilate + L-alanine + H(+)</text>
        <dbReference type="Rhea" id="RHEA:25143"/>
        <dbReference type="ChEBI" id="CHEBI:15377"/>
        <dbReference type="ChEBI" id="CHEBI:15378"/>
        <dbReference type="ChEBI" id="CHEBI:36559"/>
        <dbReference type="ChEBI" id="CHEBI:57972"/>
        <dbReference type="ChEBI" id="CHEBI:58125"/>
        <dbReference type="EC" id="3.7.1.3"/>
    </reaction>
</comment>
<comment type="similarity">
    <text evidence="4 6">Belongs to the kynureninase family.</text>
</comment>
<feature type="binding site" evidence="4">
    <location>
        <position position="106"/>
    </location>
    <ligand>
        <name>pyridoxal 5'-phosphate</name>
        <dbReference type="ChEBI" id="CHEBI:597326"/>
    </ligand>
</feature>
<evidence type="ECO:0000256" key="6">
    <source>
        <dbReference type="PIRNR" id="PIRNR038800"/>
    </source>
</evidence>
<dbReference type="HAMAP" id="MF_01970">
    <property type="entry name" value="Kynureninase"/>
    <property type="match status" value="1"/>
</dbReference>
<dbReference type="InterPro" id="IPR015422">
    <property type="entry name" value="PyrdxlP-dep_Trfase_small"/>
</dbReference>
<keyword evidence="2 4" id="KW-0378">Hydrolase</keyword>
<evidence type="ECO:0000313" key="7">
    <source>
        <dbReference type="EMBL" id="QDI91449.1"/>
    </source>
</evidence>
<accession>A0A514LHZ7</accession>
<comment type="caution">
    <text evidence="4">Lacks conserved residue(s) required for the propagation of feature annotation.</text>
</comment>
<dbReference type="UniPathway" id="UPA00253">
    <property type="reaction ID" value="UER00329"/>
</dbReference>
<evidence type="ECO:0000256" key="4">
    <source>
        <dbReference type="HAMAP-Rule" id="MF_01970"/>
    </source>
</evidence>
<protein>
    <recommendedName>
        <fullName evidence="4 5">Kynureninase</fullName>
        <ecNumber evidence="4 5">3.7.1.3</ecNumber>
    </recommendedName>
    <alternativeName>
        <fullName evidence="4">L-kynurenine hydrolase</fullName>
    </alternativeName>
</protein>
<dbReference type="AlphaFoldDB" id="A0A514LHZ7"/>
<dbReference type="GO" id="GO:0097053">
    <property type="term" value="P:L-kynurenine catabolic process"/>
    <property type="evidence" value="ECO:0007669"/>
    <property type="project" value="UniProtKB-UniRule"/>
</dbReference>
<dbReference type="PANTHER" id="PTHR14084:SF0">
    <property type="entry name" value="KYNURENINASE"/>
    <property type="match status" value="1"/>
</dbReference>
<evidence type="ECO:0000256" key="2">
    <source>
        <dbReference type="ARBA" id="ARBA00022801"/>
    </source>
</evidence>
<dbReference type="InterPro" id="IPR010111">
    <property type="entry name" value="Kynureninase"/>
</dbReference>
<dbReference type="Gene3D" id="3.40.640.10">
    <property type="entry name" value="Type I PLP-dependent aspartate aminotransferase-like (Major domain)"/>
    <property type="match status" value="1"/>
</dbReference>
<dbReference type="Gene3D" id="3.90.1150.10">
    <property type="entry name" value="Aspartate Aminotransferase, domain 1"/>
    <property type="match status" value="1"/>
</dbReference>
<dbReference type="KEGG" id="sale:EPH95_09850"/>
<dbReference type="UniPathway" id="UPA00334">
    <property type="reaction ID" value="UER00455"/>
</dbReference>
<dbReference type="GO" id="GO:0043420">
    <property type="term" value="P:anthranilate metabolic process"/>
    <property type="evidence" value="ECO:0007669"/>
    <property type="project" value="TreeGrafter"/>
</dbReference>